<dbReference type="GO" id="GO:0004672">
    <property type="term" value="F:protein kinase activity"/>
    <property type="evidence" value="ECO:0007669"/>
    <property type="project" value="InterPro"/>
</dbReference>
<dbReference type="GO" id="GO:0005524">
    <property type="term" value="F:ATP binding"/>
    <property type="evidence" value="ECO:0007669"/>
    <property type="project" value="InterPro"/>
</dbReference>
<dbReference type="InterPro" id="IPR008271">
    <property type="entry name" value="Ser/Thr_kinase_AS"/>
</dbReference>
<dbReference type="PROSITE" id="PS50011">
    <property type="entry name" value="PROTEIN_KINASE_DOM"/>
    <property type="match status" value="1"/>
</dbReference>
<dbReference type="PROSITE" id="PS00108">
    <property type="entry name" value="PROTEIN_KINASE_ST"/>
    <property type="match status" value="1"/>
</dbReference>
<feature type="compositionally biased region" description="Basic and acidic residues" evidence="1">
    <location>
        <begin position="632"/>
        <end position="650"/>
    </location>
</feature>
<feature type="region of interest" description="Disordered" evidence="1">
    <location>
        <begin position="1"/>
        <end position="22"/>
    </location>
</feature>
<dbReference type="SUPFAM" id="SSF56112">
    <property type="entry name" value="Protein kinase-like (PK-like)"/>
    <property type="match status" value="1"/>
</dbReference>
<dbReference type="FunFam" id="1.10.510.10:FF:000284">
    <property type="entry name" value="Putative receptor-like serine/threonine-protein kinase"/>
    <property type="match status" value="1"/>
</dbReference>
<gene>
    <name evidence="3" type="ORF">CJ030_MR8G028325</name>
</gene>
<dbReference type="InterPro" id="IPR000719">
    <property type="entry name" value="Prot_kinase_dom"/>
</dbReference>
<dbReference type="Gene3D" id="1.10.510.10">
    <property type="entry name" value="Transferase(Phosphotransferase) domain 1"/>
    <property type="match status" value="1"/>
</dbReference>
<dbReference type="AlphaFoldDB" id="A0A6A1UVA7"/>
<sequence>MEVYTSSRDAEAPESVEANSHAMQTSELVQRNGHGDLKMCNYGLCHQYVEEDLFSSISKKELPESPLGWPLRWRTAPVSDEAQRKSEARNMSVVQWAMTLPSRSTLPIRQNKIHLNLNRSDRSFELETVNSTFNEGDNEEGTRVRVIQTYEDQRVGGSPEPEENFGPVCEYKTEVSSSSAFSFIKESPLSRPGWPLLRIAASATVDSWRDYEARNISVVQWLMSLRNGSNSVIPQTQTGFVSDEIESQIERERCSSEELDDDNNSTATEKLVKELELLIRTKLPCCRRFSYKELKISTSYFSSENLVGEGGCSKVYKGRLPCGRTVAVKILKSYKEAWNDFYSEMDIISTLKHKNITHLIGVCTEDNHLISVYDFFPEGSLEENLHGHDNRSRLPWEVRFKVAVDVAEALNYLHRECSRPVIHRDIKSSNILLSNQFQPQLSDFGLAIWGPKDSTYVIHDDVVGTFGYIAPEYFMQGRVSDKIDVYSFGVVLLELLSGRKPIGSESLKGQRSLVKWAKPLFGSGDLRALSDPKLEGNFDVNQMHRMFLAARLCLSQSARLRPKVSQILQILTGEKIADECVKSHIMDMEELGNQDDDALFPDIGCKQQTDSALLQKENDTSSLSSGDSSQRSAEKSRHFMLKDYFKEREE</sequence>
<dbReference type="InterPro" id="IPR011009">
    <property type="entry name" value="Kinase-like_dom_sf"/>
</dbReference>
<dbReference type="InterPro" id="IPR046958">
    <property type="entry name" value="RBK1/2/STUNTED"/>
</dbReference>
<dbReference type="FunFam" id="3.30.200.20:FF:000268">
    <property type="entry name" value="probable receptor-like serine/threonine-protein kinase At5g57670"/>
    <property type="match status" value="1"/>
</dbReference>
<evidence type="ECO:0000313" key="3">
    <source>
        <dbReference type="EMBL" id="KAB1204046.1"/>
    </source>
</evidence>
<keyword evidence="4" id="KW-1185">Reference proteome</keyword>
<name>A0A6A1UVA7_9ROSI</name>
<dbReference type="PANTHER" id="PTHR47987">
    <property type="entry name" value="OS08G0249100 PROTEIN"/>
    <property type="match status" value="1"/>
</dbReference>
<dbReference type="SMART" id="SM00220">
    <property type="entry name" value="S_TKc"/>
    <property type="match status" value="1"/>
</dbReference>
<keyword evidence="3" id="KW-0418">Kinase</keyword>
<organism evidence="3 4">
    <name type="scientific">Morella rubra</name>
    <name type="common">Chinese bayberry</name>
    <dbReference type="NCBI Taxonomy" id="262757"/>
    <lineage>
        <taxon>Eukaryota</taxon>
        <taxon>Viridiplantae</taxon>
        <taxon>Streptophyta</taxon>
        <taxon>Embryophyta</taxon>
        <taxon>Tracheophyta</taxon>
        <taxon>Spermatophyta</taxon>
        <taxon>Magnoliopsida</taxon>
        <taxon>eudicotyledons</taxon>
        <taxon>Gunneridae</taxon>
        <taxon>Pentapetalae</taxon>
        <taxon>rosids</taxon>
        <taxon>fabids</taxon>
        <taxon>Fagales</taxon>
        <taxon>Myricaceae</taxon>
        <taxon>Morella</taxon>
    </lineage>
</organism>
<dbReference type="PANTHER" id="PTHR47987:SF11">
    <property type="entry name" value="RECEPTOR-LIKE CYTOSOLIC SERINE_THREONINE-PROTEIN KINASE RBK1 ISOFORM X1"/>
    <property type="match status" value="1"/>
</dbReference>
<keyword evidence="3" id="KW-0808">Transferase</keyword>
<keyword evidence="3" id="KW-0675">Receptor</keyword>
<dbReference type="Proteomes" id="UP000516437">
    <property type="component" value="Chromosome 8"/>
</dbReference>
<accession>A0A6A1UVA7</accession>
<comment type="caution">
    <text evidence="3">The sequence shown here is derived from an EMBL/GenBank/DDBJ whole genome shotgun (WGS) entry which is preliminary data.</text>
</comment>
<dbReference type="EMBL" id="RXIC02000026">
    <property type="protein sequence ID" value="KAB1204046.1"/>
    <property type="molecule type" value="Genomic_DNA"/>
</dbReference>
<reference evidence="3 4" key="1">
    <citation type="journal article" date="2019" name="Plant Biotechnol. J.">
        <title>The red bayberry genome and genetic basis of sex determination.</title>
        <authorList>
            <person name="Jia H.M."/>
            <person name="Jia H.J."/>
            <person name="Cai Q.L."/>
            <person name="Wang Y."/>
            <person name="Zhao H.B."/>
            <person name="Yang W.F."/>
            <person name="Wang G.Y."/>
            <person name="Li Y.H."/>
            <person name="Zhan D.L."/>
            <person name="Shen Y.T."/>
            <person name="Niu Q.F."/>
            <person name="Chang L."/>
            <person name="Qiu J."/>
            <person name="Zhao L."/>
            <person name="Xie H.B."/>
            <person name="Fu W.Y."/>
            <person name="Jin J."/>
            <person name="Li X.W."/>
            <person name="Jiao Y."/>
            <person name="Zhou C.C."/>
            <person name="Tu T."/>
            <person name="Chai C.Y."/>
            <person name="Gao J.L."/>
            <person name="Fan L.J."/>
            <person name="van de Weg E."/>
            <person name="Wang J.Y."/>
            <person name="Gao Z.S."/>
        </authorList>
    </citation>
    <scope>NUCLEOTIDE SEQUENCE [LARGE SCALE GENOMIC DNA]</scope>
    <source>
        <tissue evidence="3">Leaves</tissue>
    </source>
</reference>
<proteinExistence type="predicted"/>
<feature type="compositionally biased region" description="Low complexity" evidence="1">
    <location>
        <begin position="621"/>
        <end position="631"/>
    </location>
</feature>
<feature type="region of interest" description="Disordered" evidence="1">
    <location>
        <begin position="610"/>
        <end position="650"/>
    </location>
</feature>
<dbReference type="Pfam" id="PF00069">
    <property type="entry name" value="Pkinase"/>
    <property type="match status" value="1"/>
</dbReference>
<protein>
    <submittedName>
        <fullName evidence="3">Receptor-like cytosolic serine/threonine-protein kinase RBK1</fullName>
    </submittedName>
</protein>
<dbReference type="CDD" id="cd14066">
    <property type="entry name" value="STKc_IRAK"/>
    <property type="match status" value="1"/>
</dbReference>
<feature type="domain" description="Protein kinase" evidence="2">
    <location>
        <begin position="301"/>
        <end position="576"/>
    </location>
</feature>
<dbReference type="OrthoDB" id="654677at2759"/>
<dbReference type="Gene3D" id="3.30.200.20">
    <property type="entry name" value="Phosphorylase Kinase, domain 1"/>
    <property type="match status" value="1"/>
</dbReference>
<evidence type="ECO:0000259" key="2">
    <source>
        <dbReference type="PROSITE" id="PS50011"/>
    </source>
</evidence>
<evidence type="ECO:0000256" key="1">
    <source>
        <dbReference type="SAM" id="MobiDB-lite"/>
    </source>
</evidence>
<evidence type="ECO:0000313" key="4">
    <source>
        <dbReference type="Proteomes" id="UP000516437"/>
    </source>
</evidence>